<organism evidence="2 3">
    <name type="scientific">Gellertiella hungarica</name>
    <dbReference type="NCBI Taxonomy" id="1572859"/>
    <lineage>
        <taxon>Bacteria</taxon>
        <taxon>Pseudomonadati</taxon>
        <taxon>Pseudomonadota</taxon>
        <taxon>Alphaproteobacteria</taxon>
        <taxon>Hyphomicrobiales</taxon>
        <taxon>Rhizobiaceae</taxon>
        <taxon>Gellertiella</taxon>
    </lineage>
</organism>
<evidence type="ECO:0000313" key="3">
    <source>
        <dbReference type="Proteomes" id="UP000528286"/>
    </source>
</evidence>
<dbReference type="Proteomes" id="UP000528286">
    <property type="component" value="Unassembled WGS sequence"/>
</dbReference>
<accession>A0A7W6J4A1</accession>
<evidence type="ECO:0000256" key="1">
    <source>
        <dbReference type="SAM" id="MobiDB-lite"/>
    </source>
</evidence>
<gene>
    <name evidence="2" type="ORF">GGR23_001660</name>
</gene>
<dbReference type="EMBL" id="JACIEZ010000002">
    <property type="protein sequence ID" value="MBB4064483.1"/>
    <property type="molecule type" value="Genomic_DNA"/>
</dbReference>
<dbReference type="AlphaFoldDB" id="A0A7W6J4A1"/>
<feature type="region of interest" description="Disordered" evidence="1">
    <location>
        <begin position="1"/>
        <end position="27"/>
    </location>
</feature>
<comment type="caution">
    <text evidence="2">The sequence shown here is derived from an EMBL/GenBank/DDBJ whole genome shotgun (WGS) entry which is preliminary data.</text>
</comment>
<keyword evidence="3" id="KW-1185">Reference proteome</keyword>
<dbReference type="RefSeq" id="WP_183365699.1">
    <property type="nucleotide sequence ID" value="NZ_JACIEZ010000002.1"/>
</dbReference>
<reference evidence="2 3" key="1">
    <citation type="submission" date="2020-08" db="EMBL/GenBank/DDBJ databases">
        <title>Genomic Encyclopedia of Type Strains, Phase IV (KMG-IV): sequencing the most valuable type-strain genomes for metagenomic binning, comparative biology and taxonomic classification.</title>
        <authorList>
            <person name="Goeker M."/>
        </authorList>
    </citation>
    <scope>NUCLEOTIDE SEQUENCE [LARGE SCALE GENOMIC DNA]</scope>
    <source>
        <strain evidence="2 3">DSM 29853</strain>
    </source>
</reference>
<sequence>MMDATRFSPASTARGSEPPPALAAPRRFDPSPVLHGTILPSLLEEAVLELELSLAHFHHEGDFVDEVRRAAEAVGGVYLFELPASSLLPNARRIAVLSLPTGNSWLTVFACLDEGDDGIRIEMPDDRSQPIERFAESFVGLLGRLHQYSLPAPVAG</sequence>
<proteinExistence type="predicted"/>
<name>A0A7W6J4A1_9HYPH</name>
<evidence type="ECO:0000313" key="2">
    <source>
        <dbReference type="EMBL" id="MBB4064483.1"/>
    </source>
</evidence>
<protein>
    <submittedName>
        <fullName evidence="2">Uncharacterized protein</fullName>
    </submittedName>
</protein>